<dbReference type="GO" id="GO:0000155">
    <property type="term" value="F:phosphorelay sensor kinase activity"/>
    <property type="evidence" value="ECO:0007669"/>
    <property type="project" value="InterPro"/>
</dbReference>
<evidence type="ECO:0000259" key="7">
    <source>
        <dbReference type="PROSITE" id="PS50112"/>
    </source>
</evidence>
<dbReference type="PANTHER" id="PTHR43304:SF1">
    <property type="entry name" value="PAC DOMAIN-CONTAINING PROTEIN"/>
    <property type="match status" value="1"/>
</dbReference>
<evidence type="ECO:0000256" key="4">
    <source>
        <dbReference type="ARBA" id="ARBA00022679"/>
    </source>
</evidence>
<dbReference type="NCBIfam" id="TIGR00229">
    <property type="entry name" value="sensory_box"/>
    <property type="match status" value="3"/>
</dbReference>
<dbReference type="Pfam" id="PF08447">
    <property type="entry name" value="PAS_3"/>
    <property type="match status" value="1"/>
</dbReference>
<dbReference type="Pfam" id="PF13426">
    <property type="entry name" value="PAS_9"/>
    <property type="match status" value="2"/>
</dbReference>
<evidence type="ECO:0000259" key="8">
    <source>
        <dbReference type="PROSITE" id="PS50113"/>
    </source>
</evidence>
<protein>
    <recommendedName>
        <fullName evidence="2">histidine kinase</fullName>
        <ecNumber evidence="2">2.7.13.3</ecNumber>
    </recommendedName>
</protein>
<evidence type="ECO:0000256" key="3">
    <source>
        <dbReference type="ARBA" id="ARBA00022553"/>
    </source>
</evidence>
<dbReference type="InterPro" id="IPR035965">
    <property type="entry name" value="PAS-like_dom_sf"/>
</dbReference>
<comment type="catalytic activity">
    <reaction evidence="1">
        <text>ATP + protein L-histidine = ADP + protein N-phospho-L-histidine.</text>
        <dbReference type="EC" id="2.7.13.3"/>
    </reaction>
</comment>
<dbReference type="InterPro" id="IPR003661">
    <property type="entry name" value="HisK_dim/P_dom"/>
</dbReference>
<dbReference type="CDD" id="cd00130">
    <property type="entry name" value="PAS"/>
    <property type="match status" value="3"/>
</dbReference>
<organism evidence="9 10">
    <name type="scientific">Rufibacter quisquiliarum</name>
    <dbReference type="NCBI Taxonomy" id="1549639"/>
    <lineage>
        <taxon>Bacteria</taxon>
        <taxon>Pseudomonadati</taxon>
        <taxon>Bacteroidota</taxon>
        <taxon>Cytophagia</taxon>
        <taxon>Cytophagales</taxon>
        <taxon>Hymenobacteraceae</taxon>
        <taxon>Rufibacter</taxon>
    </lineage>
</organism>
<dbReference type="SMART" id="SM00086">
    <property type="entry name" value="PAC"/>
    <property type="match status" value="2"/>
</dbReference>
<dbReference type="SMART" id="SM00091">
    <property type="entry name" value="PAS"/>
    <property type="match status" value="3"/>
</dbReference>
<feature type="domain" description="PAC" evidence="8">
    <location>
        <begin position="186"/>
        <end position="238"/>
    </location>
</feature>
<comment type="caution">
    <text evidence="9">The sequence shown here is derived from an EMBL/GenBank/DDBJ whole genome shotgun (WGS) entry which is preliminary data.</text>
</comment>
<evidence type="ECO:0000313" key="9">
    <source>
        <dbReference type="EMBL" id="MBA9076440.1"/>
    </source>
</evidence>
<dbReference type="InterPro" id="IPR001610">
    <property type="entry name" value="PAC"/>
</dbReference>
<sequence length="592" mass="67703">MWVFDTDSLRFLMVNNSAVSLYGYSKEEFLKMTIKDIRPQEQLTALIKEVSSQRNDLNHAGEWVHLKRDGSLLFVEVCSHVLPPDKGIARRLVVANDITARKQAELQLRESETKAQTILNNIVEIVFSFNGNMEMIYVSPQCNSILGYSPEDFYQDKYLWFNLVHPADRHLFEAALPNIKKSSEQFQLEYRIRTINGEEKWAITHCSAILDEKGVMVRLNGSLSDITARKKAEEGLKFSDFSIERASEAFIWVKPDSGILRVNRACCKLLGYAAEELEQLTMFDIAPMFEANEWQGHWQLLENQKSLTLETFLISSNGELHPVEMHWNHFVYNRQSYSFTSIREIGERKKAEQEKATLTEETARQNKHLQQFAYIVSHNLRAPVANIVGLTSLYNRVNPLDPINSVLISKLEKTSLRLDATIKDLNEILTIRSQADQKMEVVDLKESLKDVLESLALQISGCDALVTSDFYEGREVLGVKGYVNSIFLNLISNAIKYRDPNRRLEIHIKTVFSDSYLCLLLKDNGLGIDLTKQRHKVFGLYRRFHPYIEGKGLGLHMVKTQVETLGGWVDLDSAVGEGSTFKIFLQAPPKDE</sequence>
<dbReference type="Gene3D" id="1.10.287.130">
    <property type="match status" value="1"/>
</dbReference>
<dbReference type="SUPFAM" id="SSF55874">
    <property type="entry name" value="ATPase domain of HSP90 chaperone/DNA topoisomerase II/histidine kinase"/>
    <property type="match status" value="1"/>
</dbReference>
<dbReference type="PROSITE" id="PS50109">
    <property type="entry name" value="HIS_KIN"/>
    <property type="match status" value="1"/>
</dbReference>
<proteinExistence type="predicted"/>
<feature type="domain" description="PAC" evidence="8">
    <location>
        <begin position="59"/>
        <end position="110"/>
    </location>
</feature>
<keyword evidence="4" id="KW-0808">Transferase</keyword>
<evidence type="ECO:0000256" key="1">
    <source>
        <dbReference type="ARBA" id="ARBA00000085"/>
    </source>
</evidence>
<dbReference type="PRINTS" id="PR00344">
    <property type="entry name" value="BCTRLSENSOR"/>
</dbReference>
<dbReference type="AlphaFoldDB" id="A0A839GDG1"/>
<feature type="domain" description="PAS" evidence="7">
    <location>
        <begin position="1"/>
        <end position="30"/>
    </location>
</feature>
<dbReference type="Gene3D" id="3.30.565.10">
    <property type="entry name" value="Histidine kinase-like ATPase, C-terminal domain"/>
    <property type="match status" value="1"/>
</dbReference>
<dbReference type="InterPro" id="IPR005467">
    <property type="entry name" value="His_kinase_dom"/>
</dbReference>
<feature type="domain" description="Histidine kinase" evidence="6">
    <location>
        <begin position="375"/>
        <end position="589"/>
    </location>
</feature>
<evidence type="ECO:0000259" key="6">
    <source>
        <dbReference type="PROSITE" id="PS50109"/>
    </source>
</evidence>
<keyword evidence="3" id="KW-0597">Phosphoprotein</keyword>
<dbReference type="InterPro" id="IPR000700">
    <property type="entry name" value="PAS-assoc_C"/>
</dbReference>
<reference evidence="9 10" key="1">
    <citation type="submission" date="2020-08" db="EMBL/GenBank/DDBJ databases">
        <title>Genomic Encyclopedia of Type Strains, Phase IV (KMG-IV): sequencing the most valuable type-strain genomes for metagenomic binning, comparative biology and taxonomic classification.</title>
        <authorList>
            <person name="Goeker M."/>
        </authorList>
    </citation>
    <scope>NUCLEOTIDE SEQUENCE [LARGE SCALE GENOMIC DNA]</scope>
    <source>
        <strain evidence="9 10">DSM 29854</strain>
    </source>
</reference>
<dbReference type="PROSITE" id="PS50112">
    <property type="entry name" value="PAS"/>
    <property type="match status" value="2"/>
</dbReference>
<keyword evidence="10" id="KW-1185">Reference proteome</keyword>
<dbReference type="Proteomes" id="UP000563094">
    <property type="component" value="Unassembled WGS sequence"/>
</dbReference>
<gene>
    <name evidence="9" type="ORF">FHS90_001144</name>
</gene>
<evidence type="ECO:0000256" key="5">
    <source>
        <dbReference type="ARBA" id="ARBA00022777"/>
    </source>
</evidence>
<dbReference type="SUPFAM" id="SSF47384">
    <property type="entry name" value="Homodimeric domain of signal transducing histidine kinase"/>
    <property type="match status" value="1"/>
</dbReference>
<dbReference type="PROSITE" id="PS50113">
    <property type="entry name" value="PAC"/>
    <property type="match status" value="2"/>
</dbReference>
<dbReference type="InterPro" id="IPR052162">
    <property type="entry name" value="Sensor_kinase/Photoreceptor"/>
</dbReference>
<dbReference type="CDD" id="cd00082">
    <property type="entry name" value="HisKA"/>
    <property type="match status" value="1"/>
</dbReference>
<dbReference type="InterPro" id="IPR036097">
    <property type="entry name" value="HisK_dim/P_sf"/>
</dbReference>
<keyword evidence="5" id="KW-0418">Kinase</keyword>
<accession>A0A839GDG1</accession>
<evidence type="ECO:0000313" key="10">
    <source>
        <dbReference type="Proteomes" id="UP000563094"/>
    </source>
</evidence>
<name>A0A839GDG1_9BACT</name>
<feature type="domain" description="PAS" evidence="7">
    <location>
        <begin position="111"/>
        <end position="183"/>
    </location>
</feature>
<dbReference type="EC" id="2.7.13.3" evidence="2"/>
<dbReference type="SUPFAM" id="SSF55785">
    <property type="entry name" value="PYP-like sensor domain (PAS domain)"/>
    <property type="match status" value="3"/>
</dbReference>
<dbReference type="InterPro" id="IPR004358">
    <property type="entry name" value="Sig_transdc_His_kin-like_C"/>
</dbReference>
<dbReference type="InterPro" id="IPR036890">
    <property type="entry name" value="HATPase_C_sf"/>
</dbReference>
<dbReference type="SMART" id="SM00387">
    <property type="entry name" value="HATPase_c"/>
    <property type="match status" value="1"/>
</dbReference>
<dbReference type="Pfam" id="PF02518">
    <property type="entry name" value="HATPase_c"/>
    <property type="match status" value="1"/>
</dbReference>
<dbReference type="InterPro" id="IPR000014">
    <property type="entry name" value="PAS"/>
</dbReference>
<dbReference type="Gene3D" id="3.30.450.20">
    <property type="entry name" value="PAS domain"/>
    <property type="match status" value="3"/>
</dbReference>
<dbReference type="InterPro" id="IPR003594">
    <property type="entry name" value="HATPase_dom"/>
</dbReference>
<dbReference type="PANTHER" id="PTHR43304">
    <property type="entry name" value="PHYTOCHROME-LIKE PROTEIN CPH1"/>
    <property type="match status" value="1"/>
</dbReference>
<dbReference type="EMBL" id="JACJIQ010000003">
    <property type="protein sequence ID" value="MBA9076440.1"/>
    <property type="molecule type" value="Genomic_DNA"/>
</dbReference>
<evidence type="ECO:0000256" key="2">
    <source>
        <dbReference type="ARBA" id="ARBA00012438"/>
    </source>
</evidence>
<dbReference type="InterPro" id="IPR013655">
    <property type="entry name" value="PAS_fold_3"/>
</dbReference>